<protein>
    <recommendedName>
        <fullName evidence="3">TLDc domain-containing protein</fullName>
    </recommendedName>
</protein>
<evidence type="ECO:0000313" key="2">
    <source>
        <dbReference type="Proteomes" id="UP000014680"/>
    </source>
</evidence>
<dbReference type="EMBL" id="KB206683">
    <property type="protein sequence ID" value="ELP89069.1"/>
    <property type="molecule type" value="Genomic_DNA"/>
</dbReference>
<dbReference type="VEuPathDB" id="AmoebaDB:EIN_165390"/>
<proteinExistence type="predicted"/>
<organism evidence="1 2">
    <name type="scientific">Entamoeba invadens IP1</name>
    <dbReference type="NCBI Taxonomy" id="370355"/>
    <lineage>
        <taxon>Eukaryota</taxon>
        <taxon>Amoebozoa</taxon>
        <taxon>Evosea</taxon>
        <taxon>Archamoebae</taxon>
        <taxon>Mastigamoebida</taxon>
        <taxon>Entamoebidae</taxon>
        <taxon>Entamoeba</taxon>
    </lineage>
</organism>
<dbReference type="AlphaFoldDB" id="A0A0A1UA98"/>
<evidence type="ECO:0008006" key="3">
    <source>
        <dbReference type="Google" id="ProtNLM"/>
    </source>
</evidence>
<reference evidence="1 2" key="1">
    <citation type="submission" date="2012-10" db="EMBL/GenBank/DDBJ databases">
        <authorList>
            <person name="Zafar N."/>
            <person name="Inman J."/>
            <person name="Hall N."/>
            <person name="Lorenzi H."/>
            <person name="Caler E."/>
        </authorList>
    </citation>
    <scope>NUCLEOTIDE SEQUENCE [LARGE SCALE GENOMIC DNA]</scope>
    <source>
        <strain evidence="1 2">IP1</strain>
    </source>
</reference>
<dbReference type="KEGG" id="eiv:EIN_165390"/>
<dbReference type="Proteomes" id="UP000014680">
    <property type="component" value="Unassembled WGS sequence"/>
</dbReference>
<dbReference type="RefSeq" id="XP_004255840.1">
    <property type="nucleotide sequence ID" value="XM_004255792.1"/>
</dbReference>
<gene>
    <name evidence="1" type="ORF">EIN_165390</name>
</gene>
<keyword evidence="2" id="KW-1185">Reference proteome</keyword>
<dbReference type="GeneID" id="14888051"/>
<evidence type="ECO:0000313" key="1">
    <source>
        <dbReference type="EMBL" id="ELP89069.1"/>
    </source>
</evidence>
<sequence length="178" mass="21047">MTSLLTKLLELSHKEHIRVVYDTSYDAYDRKVINSKLSGQTSLLICVISEEKVFGYYTESQVPRDDDTWKAVGVANAFAFIYDESGFRLERSRSCESCLYINVDNDDDEILLSVRHFFFLRREKSYLSGKFNQFFGFLNKEVCYPYYIHIQNVIIYKLYYLFLSFCKIIGQILDLLFF</sequence>
<name>A0A0A1UA98_ENTIV</name>
<accession>A0A0A1UA98</accession>